<keyword evidence="6" id="KW-1185">Reference proteome</keyword>
<dbReference type="InterPro" id="IPR050613">
    <property type="entry name" value="Sec_Metabolite_Reg"/>
</dbReference>
<dbReference type="Proteomes" id="UP000053095">
    <property type="component" value="Unassembled WGS sequence"/>
</dbReference>
<keyword evidence="2" id="KW-0805">Transcription regulation</keyword>
<organism evidence="5 6">
    <name type="scientific">Talaromyces pinophilus</name>
    <name type="common">Penicillium pinophilum</name>
    <dbReference type="NCBI Taxonomy" id="128442"/>
    <lineage>
        <taxon>Eukaryota</taxon>
        <taxon>Fungi</taxon>
        <taxon>Dikarya</taxon>
        <taxon>Ascomycota</taxon>
        <taxon>Pezizomycotina</taxon>
        <taxon>Eurotiomycetes</taxon>
        <taxon>Eurotiomycetidae</taxon>
        <taxon>Eurotiales</taxon>
        <taxon>Trichocomaceae</taxon>
        <taxon>Talaromyces</taxon>
        <taxon>Talaromyces sect. Talaromyces</taxon>
    </lineage>
</organism>
<evidence type="ECO:0000256" key="1">
    <source>
        <dbReference type="ARBA" id="ARBA00004123"/>
    </source>
</evidence>
<protein>
    <submittedName>
        <fullName evidence="5">Uncharacterized protein</fullName>
    </submittedName>
</protein>
<evidence type="ECO:0000256" key="2">
    <source>
        <dbReference type="ARBA" id="ARBA00023015"/>
    </source>
</evidence>
<proteinExistence type="predicted"/>
<evidence type="ECO:0000256" key="3">
    <source>
        <dbReference type="ARBA" id="ARBA00023163"/>
    </source>
</evidence>
<sequence>MSIIQSSLRSCNSGLWTVSVAIQPKSVLLPSCPADKGARSGGAYSVSPESSANSSQRSSIVIIGQTLRVSNAPNRYLDDEFEHWRTDLKYSAARVIRLASSMPFYLEHIKWYYGKGRFTIIPGPIVLDSLSQTVTYMESHPWNVTGNWASIYDELISATKAPLETSSNTFASEFNSSFTGPRLRLEFIGFIFAMAGISVQGRFPGRQPLELGNGESMDTDAFTKEMVLACERVYSLFGDLVSDIYAMGLHHQPSDDVPFFLAETRKRMLAVTQRTDKNLSTAMGRPPRLPHRYCDEALPLDLPDEYLFGEKESLQRFLQSLDDDGWNRDGKFYPATLMRMRCILSNLREQVLELTLGRSTHPNYTKDLSYDKESLCFDSRSINDANR</sequence>
<evidence type="ECO:0000313" key="5">
    <source>
        <dbReference type="EMBL" id="GAM36238.1"/>
    </source>
</evidence>
<keyword evidence="4" id="KW-0539">Nucleus</keyword>
<gene>
    <name evidence="5" type="ORF">TCE0_018f05174</name>
</gene>
<dbReference type="EMBL" id="DF933814">
    <property type="protein sequence ID" value="GAM36238.1"/>
    <property type="molecule type" value="Genomic_DNA"/>
</dbReference>
<dbReference type="PANTHER" id="PTHR31001">
    <property type="entry name" value="UNCHARACTERIZED TRANSCRIPTIONAL REGULATORY PROTEIN"/>
    <property type="match status" value="1"/>
</dbReference>
<reference evidence="6" key="1">
    <citation type="journal article" date="2015" name="Genome Announc.">
        <title>Draft genome sequence of Talaromyces cellulolyticus strain Y-94, a source of lignocellulosic biomass-degrading enzymes.</title>
        <authorList>
            <person name="Fujii T."/>
            <person name="Koike H."/>
            <person name="Sawayama S."/>
            <person name="Yano S."/>
            <person name="Inoue H."/>
        </authorList>
    </citation>
    <scope>NUCLEOTIDE SEQUENCE [LARGE SCALE GENOMIC DNA]</scope>
    <source>
        <strain evidence="6">Y-94</strain>
    </source>
</reference>
<dbReference type="GO" id="GO:0005634">
    <property type="term" value="C:nucleus"/>
    <property type="evidence" value="ECO:0007669"/>
    <property type="project" value="UniProtKB-SubCell"/>
</dbReference>
<dbReference type="PANTHER" id="PTHR31001:SF40">
    <property type="entry name" value="ZN(II)2CYS6 TRANSCRIPTION FACTOR (EUROFUNG)"/>
    <property type="match status" value="1"/>
</dbReference>
<evidence type="ECO:0000256" key="4">
    <source>
        <dbReference type="ARBA" id="ARBA00023242"/>
    </source>
</evidence>
<dbReference type="CDD" id="cd12148">
    <property type="entry name" value="fungal_TF_MHR"/>
    <property type="match status" value="1"/>
</dbReference>
<keyword evidence="3" id="KW-0804">Transcription</keyword>
<comment type="subcellular location">
    <subcellularLocation>
        <location evidence="1">Nucleus</location>
    </subcellularLocation>
</comment>
<dbReference type="AlphaFoldDB" id="A0A510NVH5"/>
<name>A0A510NVH5_TALPI</name>
<accession>A0A510NVH5</accession>
<evidence type="ECO:0000313" key="6">
    <source>
        <dbReference type="Proteomes" id="UP000053095"/>
    </source>
</evidence>